<dbReference type="InterPro" id="IPR013538">
    <property type="entry name" value="ASHA1/2-like_C"/>
</dbReference>
<proteinExistence type="inferred from homology"/>
<dbReference type="EMBL" id="WXYO01000008">
    <property type="protein sequence ID" value="NAS14076.1"/>
    <property type="molecule type" value="Genomic_DNA"/>
</dbReference>
<comment type="similarity">
    <text evidence="1">Belongs to the AHA1 family.</text>
</comment>
<name>A0A6L9EHE0_9FLAO</name>
<reference evidence="3 4" key="1">
    <citation type="submission" date="2020-01" db="EMBL/GenBank/DDBJ databases">
        <title>Bacteria diversity of Porities sp.</title>
        <authorList>
            <person name="Wang G."/>
        </authorList>
    </citation>
    <scope>NUCLEOTIDE SEQUENCE [LARGE SCALE GENOMIC DNA]</scope>
    <source>
        <strain evidence="3 4">R33</strain>
    </source>
</reference>
<organism evidence="3 4">
    <name type="scientific">Poritiphilus flavus</name>
    <dbReference type="NCBI Taxonomy" id="2697053"/>
    <lineage>
        <taxon>Bacteria</taxon>
        <taxon>Pseudomonadati</taxon>
        <taxon>Bacteroidota</taxon>
        <taxon>Flavobacteriia</taxon>
        <taxon>Flavobacteriales</taxon>
        <taxon>Flavobacteriaceae</taxon>
        <taxon>Poritiphilus</taxon>
    </lineage>
</organism>
<evidence type="ECO:0000313" key="3">
    <source>
        <dbReference type="EMBL" id="NAS14076.1"/>
    </source>
</evidence>
<dbReference type="InterPro" id="IPR023393">
    <property type="entry name" value="START-like_dom_sf"/>
</dbReference>
<dbReference type="SUPFAM" id="SSF55961">
    <property type="entry name" value="Bet v1-like"/>
    <property type="match status" value="1"/>
</dbReference>
<comment type="caution">
    <text evidence="3">The sequence shown here is derived from an EMBL/GenBank/DDBJ whole genome shotgun (WGS) entry which is preliminary data.</text>
</comment>
<evidence type="ECO:0000256" key="1">
    <source>
        <dbReference type="ARBA" id="ARBA00006817"/>
    </source>
</evidence>
<dbReference type="RefSeq" id="WP_161437105.1">
    <property type="nucleotide sequence ID" value="NZ_WXYO01000008.1"/>
</dbReference>
<feature type="domain" description="Activator of Hsp90 ATPase homologue 1/2-like C-terminal" evidence="2">
    <location>
        <begin position="19"/>
        <end position="150"/>
    </location>
</feature>
<keyword evidence="4" id="KW-1185">Reference proteome</keyword>
<dbReference type="Proteomes" id="UP000475249">
    <property type="component" value="Unassembled WGS sequence"/>
</dbReference>
<gene>
    <name evidence="3" type="ORF">GTQ38_18850</name>
</gene>
<dbReference type="AlphaFoldDB" id="A0A6L9EHE0"/>
<dbReference type="Pfam" id="PF08327">
    <property type="entry name" value="AHSA1"/>
    <property type="match status" value="1"/>
</dbReference>
<evidence type="ECO:0000259" key="2">
    <source>
        <dbReference type="Pfam" id="PF08327"/>
    </source>
</evidence>
<accession>A0A6L9EHE0</accession>
<evidence type="ECO:0000313" key="4">
    <source>
        <dbReference type="Proteomes" id="UP000475249"/>
    </source>
</evidence>
<protein>
    <submittedName>
        <fullName evidence="3">Activator of HSP90 ATPase</fullName>
    </submittedName>
</protein>
<dbReference type="Gene3D" id="3.30.530.20">
    <property type="match status" value="1"/>
</dbReference>
<sequence>MNKSDDLSNRTLTLKRTFKAPLKLVWEAWTQAEHIASWWGPKGMKTRVIEHDFRAGGQWKYAMTMPNGDEFISEGQYLEIVEMEKIVTTADFKPMTEGVELHIQFEAAGDNTLFTFDCVHETEAYCKQQEQMGFYNGWASVFDNLSEFVENRAN</sequence>